<keyword evidence="1" id="KW-0812">Transmembrane</keyword>
<dbReference type="Proteomes" id="UP000747110">
    <property type="component" value="Unassembled WGS sequence"/>
</dbReference>
<keyword evidence="1" id="KW-1133">Transmembrane helix</keyword>
<feature type="transmembrane region" description="Helical" evidence="1">
    <location>
        <begin position="211"/>
        <end position="229"/>
    </location>
</feature>
<feature type="transmembrane region" description="Helical" evidence="1">
    <location>
        <begin position="167"/>
        <end position="191"/>
    </location>
</feature>
<keyword evidence="4" id="KW-1185">Reference proteome</keyword>
<proteinExistence type="predicted"/>
<dbReference type="EMBL" id="BNCP01000008">
    <property type="protein sequence ID" value="GIL76354.1"/>
    <property type="molecule type" value="Genomic_DNA"/>
</dbReference>
<evidence type="ECO:0000256" key="1">
    <source>
        <dbReference type="SAM" id="Phobius"/>
    </source>
</evidence>
<dbReference type="OrthoDB" id="552891at2759"/>
<protein>
    <submittedName>
        <fullName evidence="2">Uncharacterized protein</fullName>
    </submittedName>
</protein>
<dbReference type="Proteomes" id="UP000722791">
    <property type="component" value="Unassembled WGS sequence"/>
</dbReference>
<evidence type="ECO:0000313" key="3">
    <source>
        <dbReference type="EMBL" id="GIM01056.1"/>
    </source>
</evidence>
<accession>A0A8J4C7S2</accession>
<gene>
    <name evidence="2" type="ORF">Vretifemale_5965</name>
    <name evidence="3" type="ORF">Vretimale_5914</name>
</gene>
<reference evidence="2" key="1">
    <citation type="journal article" date="2021" name="Proc. Natl. Acad. Sci. U.S.A.">
        <title>Three genomes in the algal genus Volvox reveal the fate of a haploid sex-determining region after a transition to homothallism.</title>
        <authorList>
            <person name="Yamamoto K."/>
            <person name="Hamaji T."/>
            <person name="Kawai-Toyooka H."/>
            <person name="Matsuzaki R."/>
            <person name="Takahashi F."/>
            <person name="Nishimura Y."/>
            <person name="Kawachi M."/>
            <person name="Noguchi H."/>
            <person name="Minakuchi Y."/>
            <person name="Umen J.G."/>
            <person name="Toyoda A."/>
            <person name="Nozaki H."/>
        </authorList>
    </citation>
    <scope>NUCLEOTIDE SEQUENCE</scope>
    <source>
        <strain evidence="3">NIES-3785</strain>
        <strain evidence="2">NIES-3786</strain>
    </source>
</reference>
<dbReference type="EMBL" id="BNCQ01000008">
    <property type="protein sequence ID" value="GIM01056.1"/>
    <property type="molecule type" value="Genomic_DNA"/>
</dbReference>
<dbReference type="AlphaFoldDB" id="A0A8J4C7S2"/>
<evidence type="ECO:0000313" key="2">
    <source>
        <dbReference type="EMBL" id="GIL76354.1"/>
    </source>
</evidence>
<organism evidence="2 4">
    <name type="scientific">Volvox reticuliferus</name>
    <dbReference type="NCBI Taxonomy" id="1737510"/>
    <lineage>
        <taxon>Eukaryota</taxon>
        <taxon>Viridiplantae</taxon>
        <taxon>Chlorophyta</taxon>
        <taxon>core chlorophytes</taxon>
        <taxon>Chlorophyceae</taxon>
        <taxon>CS clade</taxon>
        <taxon>Chlamydomonadales</taxon>
        <taxon>Volvocaceae</taxon>
        <taxon>Volvox</taxon>
    </lineage>
</organism>
<evidence type="ECO:0000313" key="4">
    <source>
        <dbReference type="Proteomes" id="UP000747110"/>
    </source>
</evidence>
<name>A0A8J4C7S2_9CHLO</name>
<keyword evidence="1" id="KW-0472">Membrane</keyword>
<sequence>MRFLSDIWRWVSQGLAAWAAQQHSDLWKLLMITYFISLGSYQLIKPFCLGESHALPEDSLLANVYPCNGSILYGAWVILSNPWAFWRDLAFVRLSEKWAAVETYFLLPRICCAVFLPRSTYELVAPVLAAVHRGLGPATLVIISFIEQQAPTTLAVWGMKTWPFMDIGFNAIFPTTPAVEVVYGILSLGWMVTLGLRYQHTHPDFQLHLPLRIVVCLASTSWLVLFQLYRRRLFVKRKLPFSEVLATAVSSSGPGVLKADGAGVSRLVTGVDQASNETSTYLIAGQVGTRTAVARIGTTGSNPTCTPAGVSGVHICSGHVQYNAFPGRYLSIHIKMGNAEVGQVREGYRTRIARVLKAAGLYLYELYIRQGCIDLTVDAWTASSEIGCGSTAADCEPDVDIGAIIRALHLNWNGEEDAINGVQLDTATNFTVMELGRTDMKSSESLCSSTSGVLLSNEPRLLSTECHPWRSQQGQVQVHNAMAAPRITGLHPRVLVVPQVPAGGDGIAAAALPGASMVIAVNWPTSSASIVSNLDGGPEATGLHGRELVLRSQGLYLPIAVESETADGAEEAGIYPFGRSDSSAAPDVAQRISYVYTVQVSGLPPCKGLMLAEARMQGGPISRPVPILVLDDPEVSSELVAALTDWHGTADELDALIVDLGTFFSQSMVKQACHISCGGDSNGGGNALHVWRLICMGDHLLQYALACHWGRTAARLREGMELLRQLHVAAQPSLPSNTDSASGEDAIPPGTHIRMTPAYHANDSAAPQTAALDCVGVCTGTDSLKAVSGHESGGSGSVQEITQELEFGMCDQPCGPCSQSDYGPGKVQAGPCNASSAASRILKGKARTARAWDALPSELQIYILVLELVVLLLVRCLRWQNTHASSGASLFVYAGAAVGACYHLTAGVEPMRRRLAQSRLMLYLLMRFLQGAVCLALPPLAVAYEGGVGIILVEGIARPAFWGVESVVTARMELIRLPLYIIMWGSKFTPSITIARAAAVTGLSIWTSFACRRLFGAREGIVQFASNPPASGTEIPRINTCSMLL</sequence>
<comment type="caution">
    <text evidence="2">The sequence shown here is derived from an EMBL/GenBank/DDBJ whole genome shotgun (WGS) entry which is preliminary data.</text>
</comment>